<dbReference type="Pfam" id="PF13556">
    <property type="entry name" value="HTH_30"/>
    <property type="match status" value="1"/>
</dbReference>
<organism evidence="5 6">
    <name type="scientific">Brevibacillus centrosporus</name>
    <dbReference type="NCBI Taxonomy" id="54910"/>
    <lineage>
        <taxon>Bacteria</taxon>
        <taxon>Bacillati</taxon>
        <taxon>Bacillota</taxon>
        <taxon>Bacilli</taxon>
        <taxon>Bacillales</taxon>
        <taxon>Paenibacillaceae</taxon>
        <taxon>Brevibacillus</taxon>
    </lineage>
</organism>
<name>A0A1I4BDL2_9BACL</name>
<keyword evidence="6" id="KW-1185">Reference proteome</keyword>
<proteinExistence type="inferred from homology"/>
<feature type="domain" description="PucR C-terminal helix-turn-helix" evidence="3">
    <location>
        <begin position="500"/>
        <end position="557"/>
    </location>
</feature>
<feature type="domain" description="Purine catabolism PurC-like" evidence="2">
    <location>
        <begin position="6"/>
        <end position="122"/>
    </location>
</feature>
<gene>
    <name evidence="5" type="ORF">SAMN05518846_11758</name>
</gene>
<evidence type="ECO:0000313" key="5">
    <source>
        <dbReference type="EMBL" id="SFK66217.1"/>
    </source>
</evidence>
<dbReference type="STRING" id="1884381.SAMN05518846_11758"/>
<feature type="domain" description="CdaR GGDEF-like" evidence="4">
    <location>
        <begin position="315"/>
        <end position="446"/>
    </location>
</feature>
<dbReference type="EMBL" id="FORT01000017">
    <property type="protein sequence ID" value="SFK66217.1"/>
    <property type="molecule type" value="Genomic_DNA"/>
</dbReference>
<dbReference type="InterPro" id="IPR029016">
    <property type="entry name" value="GAF-like_dom_sf"/>
</dbReference>
<evidence type="ECO:0000259" key="4">
    <source>
        <dbReference type="Pfam" id="PF17853"/>
    </source>
</evidence>
<reference evidence="6" key="1">
    <citation type="submission" date="2016-10" db="EMBL/GenBank/DDBJ databases">
        <authorList>
            <person name="Varghese N."/>
            <person name="Submissions S."/>
        </authorList>
    </citation>
    <scope>NUCLEOTIDE SEQUENCE [LARGE SCALE GENOMIC DNA]</scope>
    <source>
        <strain evidence="6">OK042</strain>
    </source>
</reference>
<dbReference type="AlphaFoldDB" id="A0A1I4BDL2"/>
<dbReference type="RefSeq" id="WP_092274505.1">
    <property type="nucleotide sequence ID" value="NZ_FORT01000017.1"/>
</dbReference>
<dbReference type="InterPro" id="IPR042070">
    <property type="entry name" value="PucR_C-HTH_sf"/>
</dbReference>
<accession>A0A1I4BDL2</accession>
<protein>
    <submittedName>
        <fullName evidence="5">Purine catabolism regulatory protein</fullName>
    </submittedName>
</protein>
<sequence length="564" mass="65263">MLTIKDLLQIKSIDGMHIIAGEQGINNVVSIVNIMENPDAFDWLTPNELLLSTGYIFKDNEELQNRIIKELAEINCSGLCIKMHRYFDEIPQNMIDLANQYGLPLLALPFEYTLSKVIAIINEKASGRYDLLNRKSLDMHNSLFRIALEGGGIDRISAELSDNINNPILFLDRDWNLLHYTEVKDNPIPLASCLHLVRNRPVFTKEFTDTIPRNISQIKKSVKRIYHSKGREIKCRILPVAVANYIYGYIIVWQTMRELTEFDYILLEQSSTILALERIRTRELEEVKLTIRQDFFDDLLTGKLTSIDSIQPLCDLHGINANYMYYCMVITIEPDVVGSLEDMVVRKYEQDLIAKKCVDLVYEHASSANWVIMCFYRNNRVIVLVGQNEYRPTITISEAKQFADELYETLLAKVKKTTFSVGIGRQYKTITSLHKSFSEAHEAIRLMHKFDGKGAVSHFEDYSIYHFLESNIKASELEDFFLKRLGKVHEHDLGFGTSFMTTLESYFSHNQNVSEAAKALFIHRNTFIYRIDKIKEILDTDLKHSEELLQIQLALKIYKLLQKE</sequence>
<dbReference type="Proteomes" id="UP000198915">
    <property type="component" value="Unassembled WGS sequence"/>
</dbReference>
<evidence type="ECO:0000259" key="3">
    <source>
        <dbReference type="Pfam" id="PF13556"/>
    </source>
</evidence>
<evidence type="ECO:0000259" key="2">
    <source>
        <dbReference type="Pfam" id="PF07905"/>
    </source>
</evidence>
<dbReference type="Gene3D" id="1.10.10.2840">
    <property type="entry name" value="PucR C-terminal helix-turn-helix domain"/>
    <property type="match status" value="1"/>
</dbReference>
<evidence type="ECO:0000313" key="6">
    <source>
        <dbReference type="Proteomes" id="UP000198915"/>
    </source>
</evidence>
<dbReference type="InterPro" id="IPR012914">
    <property type="entry name" value="PucR_dom"/>
</dbReference>
<comment type="similarity">
    <text evidence="1">Belongs to the CdaR family.</text>
</comment>
<dbReference type="InterPro" id="IPR025736">
    <property type="entry name" value="PucR_C-HTH_dom"/>
</dbReference>
<dbReference type="Pfam" id="PF07905">
    <property type="entry name" value="PucR"/>
    <property type="match status" value="1"/>
</dbReference>
<dbReference type="InterPro" id="IPR041522">
    <property type="entry name" value="CdaR_GGDEF"/>
</dbReference>
<evidence type="ECO:0000256" key="1">
    <source>
        <dbReference type="ARBA" id="ARBA00006754"/>
    </source>
</evidence>
<dbReference type="PANTHER" id="PTHR33744:SF1">
    <property type="entry name" value="DNA-BINDING TRANSCRIPTIONAL ACTIVATOR ADER"/>
    <property type="match status" value="1"/>
</dbReference>
<dbReference type="InterPro" id="IPR051448">
    <property type="entry name" value="CdaR-like_regulators"/>
</dbReference>
<dbReference type="PANTHER" id="PTHR33744">
    <property type="entry name" value="CARBOHYDRATE DIACID REGULATOR"/>
    <property type="match status" value="1"/>
</dbReference>
<dbReference type="Gene3D" id="3.30.450.40">
    <property type="match status" value="1"/>
</dbReference>
<dbReference type="Pfam" id="PF17853">
    <property type="entry name" value="GGDEF_2"/>
    <property type="match status" value="1"/>
</dbReference>